<evidence type="ECO:0000313" key="2">
    <source>
        <dbReference type="EMBL" id="RGK49083.1"/>
    </source>
</evidence>
<reference evidence="2 3" key="1">
    <citation type="submission" date="2018-08" db="EMBL/GenBank/DDBJ databases">
        <title>A genome reference for cultivated species of the human gut microbiota.</title>
        <authorList>
            <person name="Zou Y."/>
            <person name="Xue W."/>
            <person name="Luo G."/>
        </authorList>
    </citation>
    <scope>NUCLEOTIDE SEQUENCE [LARGE SCALE GENOMIC DNA]</scope>
    <source>
        <strain evidence="2 3">TF11-11</strain>
    </source>
</reference>
<protein>
    <submittedName>
        <fullName evidence="2">Uncharacterized protein</fullName>
    </submittedName>
</protein>
<feature type="transmembrane region" description="Helical" evidence="1">
    <location>
        <begin position="6"/>
        <end position="24"/>
    </location>
</feature>
<dbReference type="Proteomes" id="UP000261208">
    <property type="component" value="Unassembled WGS sequence"/>
</dbReference>
<dbReference type="RefSeq" id="WP_117649398.1">
    <property type="nucleotide sequence ID" value="NZ_QSQQ01000005.1"/>
</dbReference>
<proteinExistence type="predicted"/>
<feature type="transmembrane region" description="Helical" evidence="1">
    <location>
        <begin position="176"/>
        <end position="195"/>
    </location>
</feature>
<organism evidence="2 3">
    <name type="scientific">Dorea formicigenerans</name>
    <dbReference type="NCBI Taxonomy" id="39486"/>
    <lineage>
        <taxon>Bacteria</taxon>
        <taxon>Bacillati</taxon>
        <taxon>Bacillota</taxon>
        <taxon>Clostridia</taxon>
        <taxon>Lachnospirales</taxon>
        <taxon>Lachnospiraceae</taxon>
        <taxon>Dorea</taxon>
    </lineage>
</organism>
<evidence type="ECO:0000313" key="3">
    <source>
        <dbReference type="Proteomes" id="UP000261208"/>
    </source>
</evidence>
<keyword evidence="1" id="KW-0472">Membrane</keyword>
<dbReference type="AlphaFoldDB" id="A0A3E4MH80"/>
<name>A0A3E4MH80_9FIRM</name>
<accession>A0A3E4MH80</accession>
<dbReference type="EMBL" id="QSQQ01000005">
    <property type="protein sequence ID" value="RGK49083.1"/>
    <property type="molecule type" value="Genomic_DNA"/>
</dbReference>
<sequence>MKKNLYWIIVGIIIIAFSGIYAVVNKNISIYDKKIDTTNYVSYPISAENEISQTFISPEDKINGINVKMGVVGNQNNKKIAYKLNDENGKTVASGEATLEKLKSGKFFYMRFDPVENCKGKEYTFVISVEECEPTEQIVIYATPEVDNDKTLKVNENKVDSTMVLRVVNHRFDFETFFVTAIFLIYVVGFISWLSKVFK</sequence>
<keyword evidence="1" id="KW-0812">Transmembrane</keyword>
<keyword evidence="1" id="KW-1133">Transmembrane helix</keyword>
<gene>
    <name evidence="2" type="ORF">DXD10_05080</name>
</gene>
<evidence type="ECO:0000256" key="1">
    <source>
        <dbReference type="SAM" id="Phobius"/>
    </source>
</evidence>
<comment type="caution">
    <text evidence="2">The sequence shown here is derived from an EMBL/GenBank/DDBJ whole genome shotgun (WGS) entry which is preliminary data.</text>
</comment>